<feature type="domain" description="GGDEF" evidence="1">
    <location>
        <begin position="129"/>
        <end position="258"/>
    </location>
</feature>
<dbReference type="InterPro" id="IPR000160">
    <property type="entry name" value="GGDEF_dom"/>
</dbReference>
<dbReference type="SUPFAM" id="SSF55073">
    <property type="entry name" value="Nucleotide cyclase"/>
    <property type="match status" value="1"/>
</dbReference>
<dbReference type="NCBIfam" id="TIGR00254">
    <property type="entry name" value="GGDEF"/>
    <property type="match status" value="1"/>
</dbReference>
<dbReference type="Pfam" id="PF00990">
    <property type="entry name" value="GGDEF"/>
    <property type="match status" value="1"/>
</dbReference>
<dbReference type="InterPro" id="IPR050469">
    <property type="entry name" value="Diguanylate_Cyclase"/>
</dbReference>
<name>A0ABQ6JKY6_9ACTN</name>
<protein>
    <recommendedName>
        <fullName evidence="1">GGDEF domain-containing protein</fullName>
    </recommendedName>
</protein>
<dbReference type="PANTHER" id="PTHR45138">
    <property type="entry name" value="REGULATORY COMPONENTS OF SENSORY TRANSDUCTION SYSTEM"/>
    <property type="match status" value="1"/>
</dbReference>
<organism evidence="2 3">
    <name type="scientific">Angustibacter aerolatus</name>
    <dbReference type="NCBI Taxonomy" id="1162965"/>
    <lineage>
        <taxon>Bacteria</taxon>
        <taxon>Bacillati</taxon>
        <taxon>Actinomycetota</taxon>
        <taxon>Actinomycetes</taxon>
        <taxon>Kineosporiales</taxon>
        <taxon>Kineosporiaceae</taxon>
    </lineage>
</organism>
<reference evidence="3" key="1">
    <citation type="journal article" date="2019" name="Int. J. Syst. Evol. Microbiol.">
        <title>The Global Catalogue of Microorganisms (GCM) 10K type strain sequencing project: providing services to taxonomists for standard genome sequencing and annotation.</title>
        <authorList>
            <consortium name="The Broad Institute Genomics Platform"/>
            <consortium name="The Broad Institute Genome Sequencing Center for Infectious Disease"/>
            <person name="Wu L."/>
            <person name="Ma J."/>
        </authorList>
    </citation>
    <scope>NUCLEOTIDE SEQUENCE [LARGE SCALE GENOMIC DNA]</scope>
    <source>
        <strain evidence="3">NBRC 108730</strain>
    </source>
</reference>
<dbReference type="SMART" id="SM00267">
    <property type="entry name" value="GGDEF"/>
    <property type="match status" value="1"/>
</dbReference>
<dbReference type="CDD" id="cd01949">
    <property type="entry name" value="GGDEF"/>
    <property type="match status" value="1"/>
</dbReference>
<dbReference type="Proteomes" id="UP001157017">
    <property type="component" value="Unassembled WGS sequence"/>
</dbReference>
<accession>A0ABQ6JKY6</accession>
<dbReference type="InterPro" id="IPR029787">
    <property type="entry name" value="Nucleotide_cyclase"/>
</dbReference>
<dbReference type="EMBL" id="BSUZ01000001">
    <property type="protein sequence ID" value="GMA88529.1"/>
    <property type="molecule type" value="Genomic_DNA"/>
</dbReference>
<dbReference type="Gene3D" id="3.30.70.270">
    <property type="match status" value="1"/>
</dbReference>
<evidence type="ECO:0000313" key="2">
    <source>
        <dbReference type="EMBL" id="GMA88529.1"/>
    </source>
</evidence>
<evidence type="ECO:0000259" key="1">
    <source>
        <dbReference type="PROSITE" id="PS50887"/>
    </source>
</evidence>
<sequence>MIAATALARALRALGRTDEALAAARRAVDDLEPGLDWHVVATARALLVELEAEAGVPGATSGLAYGRLLSSVLWQQRLSTLQGARAALDVERLERETRRAVRQASVDPLTGVGNRRALERALPVGQERRQHSLVLVDLDGFKQVNDTYGHHTGDQVLSRVAAVLQDVARSEDVVVRLGGDEFVVLAPGAGRAEADALSARLEQALEEVDWARLTPGRRVRVSTGQATSDGPTSVEQLLQAADDAMYAVKRGRVRHADRRAGEG</sequence>
<dbReference type="PROSITE" id="PS50887">
    <property type="entry name" value="GGDEF"/>
    <property type="match status" value="1"/>
</dbReference>
<dbReference type="PANTHER" id="PTHR45138:SF9">
    <property type="entry name" value="DIGUANYLATE CYCLASE DGCM-RELATED"/>
    <property type="match status" value="1"/>
</dbReference>
<keyword evidence="3" id="KW-1185">Reference proteome</keyword>
<proteinExistence type="predicted"/>
<evidence type="ECO:0000313" key="3">
    <source>
        <dbReference type="Proteomes" id="UP001157017"/>
    </source>
</evidence>
<comment type="caution">
    <text evidence="2">The sequence shown here is derived from an EMBL/GenBank/DDBJ whole genome shotgun (WGS) entry which is preliminary data.</text>
</comment>
<gene>
    <name evidence="2" type="ORF">GCM10025868_37790</name>
</gene>
<dbReference type="InterPro" id="IPR043128">
    <property type="entry name" value="Rev_trsase/Diguanyl_cyclase"/>
</dbReference>